<dbReference type="InterPro" id="IPR014710">
    <property type="entry name" value="RmlC-like_jellyroll"/>
</dbReference>
<keyword evidence="2" id="KW-1185">Reference proteome</keyword>
<comment type="caution">
    <text evidence="1">The sequence shown here is derived from an EMBL/GenBank/DDBJ whole genome shotgun (WGS) entry which is preliminary data.</text>
</comment>
<dbReference type="PANTHER" id="PTHR37943:SF1">
    <property type="entry name" value="PROTEIN VES"/>
    <property type="match status" value="1"/>
</dbReference>
<dbReference type="InterPro" id="IPR010282">
    <property type="entry name" value="Uncharacterised_HutD/Ves"/>
</dbReference>
<dbReference type="Proteomes" id="UP000776164">
    <property type="component" value="Unassembled WGS sequence"/>
</dbReference>
<proteinExistence type="predicted"/>
<dbReference type="SUPFAM" id="SSF51182">
    <property type="entry name" value="RmlC-like cupins"/>
    <property type="match status" value="1"/>
</dbReference>
<dbReference type="PANTHER" id="PTHR37943">
    <property type="entry name" value="PROTEIN VES"/>
    <property type="match status" value="1"/>
</dbReference>
<accession>A0ABS2L0V4</accession>
<gene>
    <name evidence="1" type="ORF">JOE66_000349</name>
</gene>
<evidence type="ECO:0000313" key="1">
    <source>
        <dbReference type="EMBL" id="MBM7470715.1"/>
    </source>
</evidence>
<protein>
    <submittedName>
        <fullName evidence="1">Environmental stress-induced protein Ves</fullName>
    </submittedName>
</protein>
<dbReference type="InterPro" id="IPR011051">
    <property type="entry name" value="RmlC_Cupin_sf"/>
</dbReference>
<dbReference type="Pfam" id="PF05962">
    <property type="entry name" value="HutD"/>
    <property type="match status" value="1"/>
</dbReference>
<sequence>MPTPHVIRFTQLSPTSWANGAGTTTEVLRSPATGEFDVRLSIATVGAAAPFSPLPGIDRALMVLATEGLDLVVDGSAVSLAQYEVLTFGGEAAVSVAGGPDGHDLNLMVRHGTGTPVLEAVKVDGRYESPADTVAIVVLDGSLSALGAPLAFGDTIFGGTVAIRGTGVVAVASIRPQ</sequence>
<evidence type="ECO:0000313" key="2">
    <source>
        <dbReference type="Proteomes" id="UP000776164"/>
    </source>
</evidence>
<dbReference type="Gene3D" id="2.60.120.10">
    <property type="entry name" value="Jelly Rolls"/>
    <property type="match status" value="1"/>
</dbReference>
<dbReference type="RefSeq" id="WP_205106426.1">
    <property type="nucleotide sequence ID" value="NZ_BAAAHT010000018.1"/>
</dbReference>
<dbReference type="EMBL" id="JAFBBU010000001">
    <property type="protein sequence ID" value="MBM7470715.1"/>
    <property type="molecule type" value="Genomic_DNA"/>
</dbReference>
<reference evidence="1 2" key="1">
    <citation type="submission" date="2021-01" db="EMBL/GenBank/DDBJ databases">
        <title>Sequencing the genomes of 1000 actinobacteria strains.</title>
        <authorList>
            <person name="Klenk H.-P."/>
        </authorList>
    </citation>
    <scope>NUCLEOTIDE SEQUENCE [LARGE SCALE GENOMIC DNA]</scope>
    <source>
        <strain evidence="1 2">DSM 13057</strain>
    </source>
</reference>
<organism evidence="1 2">
    <name type="scientific">Subtercola frigoramans</name>
    <dbReference type="NCBI Taxonomy" id="120298"/>
    <lineage>
        <taxon>Bacteria</taxon>
        <taxon>Bacillati</taxon>
        <taxon>Actinomycetota</taxon>
        <taxon>Actinomycetes</taxon>
        <taxon>Micrococcales</taxon>
        <taxon>Microbacteriaceae</taxon>
        <taxon>Subtercola</taxon>
    </lineage>
</organism>
<name>A0ABS2L0V4_9MICO</name>